<dbReference type="Gene3D" id="1.10.10.10">
    <property type="entry name" value="Winged helix-like DNA-binding domain superfamily/Winged helix DNA-binding domain"/>
    <property type="match status" value="1"/>
</dbReference>
<dbReference type="SUPFAM" id="SSF88659">
    <property type="entry name" value="Sigma3 and sigma4 domains of RNA polymerase sigma factors"/>
    <property type="match status" value="1"/>
</dbReference>
<evidence type="ECO:0000256" key="4">
    <source>
        <dbReference type="ARBA" id="ARBA00023163"/>
    </source>
</evidence>
<dbReference type="InterPro" id="IPR013325">
    <property type="entry name" value="RNA_pol_sigma_r2"/>
</dbReference>
<dbReference type="PANTHER" id="PTHR43133:SF51">
    <property type="entry name" value="RNA POLYMERASE SIGMA FACTOR"/>
    <property type="match status" value="1"/>
</dbReference>
<keyword evidence="4" id="KW-0804">Transcription</keyword>
<evidence type="ECO:0000259" key="5">
    <source>
        <dbReference type="Pfam" id="PF04542"/>
    </source>
</evidence>
<gene>
    <name evidence="7" type="ORF">CD32_02865</name>
</gene>
<dbReference type="InterPro" id="IPR013249">
    <property type="entry name" value="RNA_pol_sigma70_r4_t2"/>
</dbReference>
<dbReference type="Pfam" id="PF08281">
    <property type="entry name" value="Sigma70_r4_2"/>
    <property type="match status" value="1"/>
</dbReference>
<name>A0A0A3JL84_9BACI</name>
<sequence>MEQLAKRAISGDEQAILSLLEHYEETLYRTAYAYLRNEQDALDAMQELAYRAFKKIHQVKEPAYINTWLVRVLINICLDIKKKRVEYVPDYAEPSYEQKTDFEILDMISGLSEQEQQVIFLKYVEQRTNKEIASVQNIPEGTVKSRVHHALKKLKLLFGQGGTD</sequence>
<evidence type="ECO:0000256" key="1">
    <source>
        <dbReference type="ARBA" id="ARBA00010641"/>
    </source>
</evidence>
<proteinExistence type="inferred from homology"/>
<dbReference type="NCBIfam" id="TIGR02937">
    <property type="entry name" value="sigma70-ECF"/>
    <property type="match status" value="1"/>
</dbReference>
<dbReference type="Gene3D" id="1.10.1740.10">
    <property type="match status" value="1"/>
</dbReference>
<organism evidence="7 8">
    <name type="scientific">Lysinibacillus odysseyi 34hs-1 = NBRC 100172</name>
    <dbReference type="NCBI Taxonomy" id="1220589"/>
    <lineage>
        <taxon>Bacteria</taxon>
        <taxon>Bacillati</taxon>
        <taxon>Bacillota</taxon>
        <taxon>Bacilli</taxon>
        <taxon>Bacillales</taxon>
        <taxon>Bacillaceae</taxon>
        <taxon>Lysinibacillus</taxon>
    </lineage>
</organism>
<evidence type="ECO:0000256" key="2">
    <source>
        <dbReference type="ARBA" id="ARBA00023015"/>
    </source>
</evidence>
<dbReference type="CDD" id="cd06171">
    <property type="entry name" value="Sigma70_r4"/>
    <property type="match status" value="1"/>
</dbReference>
<evidence type="ECO:0008006" key="9">
    <source>
        <dbReference type="Google" id="ProtNLM"/>
    </source>
</evidence>
<dbReference type="GO" id="GO:0003677">
    <property type="term" value="F:DNA binding"/>
    <property type="evidence" value="ECO:0007669"/>
    <property type="project" value="InterPro"/>
</dbReference>
<keyword evidence="3" id="KW-0731">Sigma factor</keyword>
<dbReference type="InterPro" id="IPR007627">
    <property type="entry name" value="RNA_pol_sigma70_r2"/>
</dbReference>
<dbReference type="Pfam" id="PF04542">
    <property type="entry name" value="Sigma70_r2"/>
    <property type="match status" value="1"/>
</dbReference>
<dbReference type="GO" id="GO:0006352">
    <property type="term" value="P:DNA-templated transcription initiation"/>
    <property type="evidence" value="ECO:0007669"/>
    <property type="project" value="InterPro"/>
</dbReference>
<dbReference type="RefSeq" id="WP_036151039.1">
    <property type="nucleotide sequence ID" value="NZ_AVCX01000018.1"/>
</dbReference>
<feature type="domain" description="RNA polymerase sigma factor 70 region 4 type 2" evidence="6">
    <location>
        <begin position="103"/>
        <end position="154"/>
    </location>
</feature>
<evidence type="ECO:0000313" key="7">
    <source>
        <dbReference type="EMBL" id="KGR87757.1"/>
    </source>
</evidence>
<accession>A0A0A3JL84</accession>
<dbReference type="AlphaFoldDB" id="A0A0A3JL84"/>
<reference evidence="7 8" key="1">
    <citation type="submission" date="2014-02" db="EMBL/GenBank/DDBJ databases">
        <title>Draft genome sequence of Lysinibacillus odysseyi NBRC 100172.</title>
        <authorList>
            <person name="Zhang F."/>
            <person name="Wang G."/>
            <person name="Zhang L."/>
        </authorList>
    </citation>
    <scope>NUCLEOTIDE SEQUENCE [LARGE SCALE GENOMIC DNA]</scope>
    <source>
        <strain evidence="7 8">NBRC 100172</strain>
    </source>
</reference>
<dbReference type="eggNOG" id="COG1595">
    <property type="taxonomic scope" value="Bacteria"/>
</dbReference>
<evidence type="ECO:0000259" key="6">
    <source>
        <dbReference type="Pfam" id="PF08281"/>
    </source>
</evidence>
<comment type="similarity">
    <text evidence="1">Belongs to the sigma-70 factor family. ECF subfamily.</text>
</comment>
<dbReference type="InterPro" id="IPR014284">
    <property type="entry name" value="RNA_pol_sigma-70_dom"/>
</dbReference>
<dbReference type="EMBL" id="JPVP01000045">
    <property type="protein sequence ID" value="KGR87757.1"/>
    <property type="molecule type" value="Genomic_DNA"/>
</dbReference>
<dbReference type="GO" id="GO:0016987">
    <property type="term" value="F:sigma factor activity"/>
    <property type="evidence" value="ECO:0007669"/>
    <property type="project" value="UniProtKB-KW"/>
</dbReference>
<feature type="domain" description="RNA polymerase sigma-70 region 2" evidence="5">
    <location>
        <begin position="19"/>
        <end position="84"/>
    </location>
</feature>
<keyword evidence="8" id="KW-1185">Reference proteome</keyword>
<comment type="caution">
    <text evidence="7">The sequence shown here is derived from an EMBL/GenBank/DDBJ whole genome shotgun (WGS) entry which is preliminary data.</text>
</comment>
<dbReference type="STRING" id="1220589.CD32_02865"/>
<dbReference type="SUPFAM" id="SSF88946">
    <property type="entry name" value="Sigma2 domain of RNA polymerase sigma factors"/>
    <property type="match status" value="1"/>
</dbReference>
<dbReference type="PANTHER" id="PTHR43133">
    <property type="entry name" value="RNA POLYMERASE ECF-TYPE SIGMA FACTO"/>
    <property type="match status" value="1"/>
</dbReference>
<evidence type="ECO:0000256" key="3">
    <source>
        <dbReference type="ARBA" id="ARBA00023082"/>
    </source>
</evidence>
<protein>
    <recommendedName>
        <fullName evidence="9">RNA polymerase sigma24 factor</fullName>
    </recommendedName>
</protein>
<dbReference type="InterPro" id="IPR036388">
    <property type="entry name" value="WH-like_DNA-bd_sf"/>
</dbReference>
<dbReference type="OrthoDB" id="9782703at2"/>
<dbReference type="Proteomes" id="UP000030437">
    <property type="component" value="Unassembled WGS sequence"/>
</dbReference>
<dbReference type="InterPro" id="IPR013324">
    <property type="entry name" value="RNA_pol_sigma_r3/r4-like"/>
</dbReference>
<keyword evidence="2" id="KW-0805">Transcription regulation</keyword>
<dbReference type="InterPro" id="IPR039425">
    <property type="entry name" value="RNA_pol_sigma-70-like"/>
</dbReference>
<evidence type="ECO:0000313" key="8">
    <source>
        <dbReference type="Proteomes" id="UP000030437"/>
    </source>
</evidence>